<dbReference type="AlphaFoldDB" id="A0A5P1F8D8"/>
<dbReference type="Gramene" id="ONK73019">
    <property type="protein sequence ID" value="ONK73019"/>
    <property type="gene ID" value="A4U43_C04F26210"/>
</dbReference>
<evidence type="ECO:0000313" key="2">
    <source>
        <dbReference type="EMBL" id="ONK73019.1"/>
    </source>
</evidence>
<dbReference type="EMBL" id="CM007384">
    <property type="protein sequence ID" value="ONK73019.1"/>
    <property type="molecule type" value="Genomic_DNA"/>
</dbReference>
<evidence type="ECO:0000313" key="3">
    <source>
        <dbReference type="Proteomes" id="UP000243459"/>
    </source>
</evidence>
<keyword evidence="3" id="KW-1185">Reference proteome</keyword>
<organism evidence="2 3">
    <name type="scientific">Asparagus officinalis</name>
    <name type="common">Garden asparagus</name>
    <dbReference type="NCBI Taxonomy" id="4686"/>
    <lineage>
        <taxon>Eukaryota</taxon>
        <taxon>Viridiplantae</taxon>
        <taxon>Streptophyta</taxon>
        <taxon>Embryophyta</taxon>
        <taxon>Tracheophyta</taxon>
        <taxon>Spermatophyta</taxon>
        <taxon>Magnoliopsida</taxon>
        <taxon>Liliopsida</taxon>
        <taxon>Asparagales</taxon>
        <taxon>Asparagaceae</taxon>
        <taxon>Asparagoideae</taxon>
        <taxon>Asparagus</taxon>
    </lineage>
</organism>
<proteinExistence type="predicted"/>
<reference evidence="3" key="1">
    <citation type="journal article" date="2017" name="Nat. Commun.">
        <title>The asparagus genome sheds light on the origin and evolution of a young Y chromosome.</title>
        <authorList>
            <person name="Harkess A."/>
            <person name="Zhou J."/>
            <person name="Xu C."/>
            <person name="Bowers J.E."/>
            <person name="Van der Hulst R."/>
            <person name="Ayyampalayam S."/>
            <person name="Mercati F."/>
            <person name="Riccardi P."/>
            <person name="McKain M.R."/>
            <person name="Kakrana A."/>
            <person name="Tang H."/>
            <person name="Ray J."/>
            <person name="Groenendijk J."/>
            <person name="Arikit S."/>
            <person name="Mathioni S.M."/>
            <person name="Nakano M."/>
            <person name="Shan H."/>
            <person name="Telgmann-Rauber A."/>
            <person name="Kanno A."/>
            <person name="Yue Z."/>
            <person name="Chen H."/>
            <person name="Li W."/>
            <person name="Chen Y."/>
            <person name="Xu X."/>
            <person name="Zhang Y."/>
            <person name="Luo S."/>
            <person name="Chen H."/>
            <person name="Gao J."/>
            <person name="Mao Z."/>
            <person name="Pires J.C."/>
            <person name="Luo M."/>
            <person name="Kudrna D."/>
            <person name="Wing R.A."/>
            <person name="Meyers B.C."/>
            <person name="Yi K."/>
            <person name="Kong H."/>
            <person name="Lavrijsen P."/>
            <person name="Sunseri F."/>
            <person name="Falavigna A."/>
            <person name="Ye Y."/>
            <person name="Leebens-Mack J.H."/>
            <person name="Chen G."/>
        </authorList>
    </citation>
    <scope>NUCLEOTIDE SEQUENCE [LARGE SCALE GENOMIC DNA]</scope>
    <source>
        <strain evidence="3">cv. DH0086</strain>
    </source>
</reference>
<feature type="region of interest" description="Disordered" evidence="1">
    <location>
        <begin position="30"/>
        <end position="54"/>
    </location>
</feature>
<dbReference type="Proteomes" id="UP000243459">
    <property type="component" value="Chromosome 4"/>
</dbReference>
<protein>
    <submittedName>
        <fullName evidence="2">Uncharacterized protein</fullName>
    </submittedName>
</protein>
<gene>
    <name evidence="2" type="ORF">A4U43_C04F26210</name>
</gene>
<name>A0A5P1F8D8_ASPOF</name>
<sequence>MSARDRVVEQFEGLWNGGDPALLQTSLAAADDGSVAGEGDGSRGSDGDEGEEPHDLLLRRLEIGCFFRGIGERRRRFSRRLTAPMKILRTEEDERRGISDFRGEDIDLGGEREKVTGFRGSG</sequence>
<accession>A0A5P1F8D8</accession>
<evidence type="ECO:0000256" key="1">
    <source>
        <dbReference type="SAM" id="MobiDB-lite"/>
    </source>
</evidence>